<evidence type="ECO:0000259" key="14">
    <source>
        <dbReference type="SMART" id="SM00085"/>
    </source>
</evidence>
<feature type="active site" evidence="11">
    <location>
        <position position="109"/>
    </location>
</feature>
<dbReference type="GO" id="GO:0004623">
    <property type="term" value="F:phospholipase A2 activity"/>
    <property type="evidence" value="ECO:0007669"/>
    <property type="project" value="UniProtKB-EC"/>
</dbReference>
<keyword evidence="9" id="KW-0443">Lipid metabolism</keyword>
<keyword evidence="10 12" id="KW-1015">Disulfide bond</keyword>
<comment type="subcellular location">
    <subcellularLocation>
        <location evidence="2">Secreted</location>
    </subcellularLocation>
</comment>
<dbReference type="GO" id="GO:0005576">
    <property type="term" value="C:extracellular region"/>
    <property type="evidence" value="ECO:0007669"/>
    <property type="project" value="UniProtKB-SubCell"/>
</dbReference>
<sequence>MAKCHLGHSMAIYNGYGCWCAVDEVIAKPLDGIDECCKIHEKCYQNSSCKNMLQKYMFYPYNWTCDGLNYKVYEIVRQDKVYVSPPENRPTIKCTSVNVGCKRDMCNCDKAVVECFAKYAKPECKKVCPTTKKVVKIVGKIQRKVSELIWLQIGKEEQTDNLEVCEKK</sequence>
<keyword evidence="7" id="KW-0106">Calcium</keyword>
<name>A0A914IEL7_GLORO</name>
<dbReference type="AlphaFoldDB" id="A0A914IEL7"/>
<evidence type="ECO:0000256" key="8">
    <source>
        <dbReference type="ARBA" id="ARBA00022963"/>
    </source>
</evidence>
<dbReference type="InterPro" id="IPR016090">
    <property type="entry name" value="PLA2-like_dom"/>
</dbReference>
<dbReference type="EC" id="3.1.1.4" evidence="3"/>
<keyword evidence="15" id="KW-1185">Reference proteome</keyword>
<feature type="disulfide bond" evidence="12">
    <location>
        <begin position="36"/>
        <end position="115"/>
    </location>
</feature>
<dbReference type="Proteomes" id="UP000887572">
    <property type="component" value="Unplaced"/>
</dbReference>
<evidence type="ECO:0000256" key="11">
    <source>
        <dbReference type="PIRSR" id="PIRSR601211-1"/>
    </source>
</evidence>
<dbReference type="InterPro" id="IPR036444">
    <property type="entry name" value="PLipase_A2_dom_sf"/>
</dbReference>
<dbReference type="SUPFAM" id="SSF48619">
    <property type="entry name" value="Phospholipase A2, PLA2"/>
    <property type="match status" value="1"/>
</dbReference>
<evidence type="ECO:0000256" key="5">
    <source>
        <dbReference type="ARBA" id="ARBA00022723"/>
    </source>
</evidence>
<dbReference type="Gene3D" id="1.20.90.10">
    <property type="entry name" value="Phospholipase A2 domain"/>
    <property type="match status" value="1"/>
</dbReference>
<dbReference type="PROSITE" id="PS00119">
    <property type="entry name" value="PA2_ASP"/>
    <property type="match status" value="1"/>
</dbReference>
<dbReference type="GO" id="GO:0005509">
    <property type="term" value="F:calcium ion binding"/>
    <property type="evidence" value="ECO:0007669"/>
    <property type="project" value="InterPro"/>
</dbReference>
<protein>
    <recommendedName>
        <fullName evidence="3">phospholipase A2</fullName>
        <ecNumber evidence="3">3.1.1.4</ecNumber>
    </recommendedName>
</protein>
<accession>A0A914IEL7</accession>
<evidence type="ECO:0000256" key="1">
    <source>
        <dbReference type="ARBA" id="ARBA00001913"/>
    </source>
</evidence>
<feature type="active site" evidence="11">
    <location>
        <position position="40"/>
    </location>
</feature>
<dbReference type="Pfam" id="PF00068">
    <property type="entry name" value="Phospholip_A2_1"/>
    <property type="match status" value="1"/>
</dbReference>
<dbReference type="PANTHER" id="PTHR11716">
    <property type="entry name" value="PHOSPHOLIPASE A2 FAMILY MEMBER"/>
    <property type="match status" value="1"/>
</dbReference>
<evidence type="ECO:0000256" key="6">
    <source>
        <dbReference type="ARBA" id="ARBA00022801"/>
    </source>
</evidence>
<evidence type="ECO:0000256" key="2">
    <source>
        <dbReference type="ARBA" id="ARBA00004613"/>
    </source>
</evidence>
<keyword evidence="6" id="KW-0378">Hydrolase</keyword>
<evidence type="ECO:0000256" key="10">
    <source>
        <dbReference type="ARBA" id="ARBA00023157"/>
    </source>
</evidence>
<evidence type="ECO:0000256" key="4">
    <source>
        <dbReference type="ARBA" id="ARBA00022525"/>
    </source>
</evidence>
<dbReference type="InterPro" id="IPR033112">
    <property type="entry name" value="PLA2_Asp_AS"/>
</dbReference>
<keyword evidence="8" id="KW-0442">Lipid degradation</keyword>
<keyword evidence="5" id="KW-0479">Metal-binding</keyword>
<evidence type="ECO:0000256" key="12">
    <source>
        <dbReference type="PIRSR" id="PIRSR601211-3"/>
    </source>
</evidence>
<feature type="disulfide bond" evidence="12">
    <location>
        <begin position="20"/>
        <end position="37"/>
    </location>
</feature>
<comment type="similarity">
    <text evidence="13">Belongs to the phospholipase A2 family.</text>
</comment>
<dbReference type="InterPro" id="IPR001211">
    <property type="entry name" value="PLA2"/>
</dbReference>
<organism evidence="15 16">
    <name type="scientific">Globodera rostochiensis</name>
    <name type="common">Golden nematode worm</name>
    <name type="synonym">Heterodera rostochiensis</name>
    <dbReference type="NCBI Taxonomy" id="31243"/>
    <lineage>
        <taxon>Eukaryota</taxon>
        <taxon>Metazoa</taxon>
        <taxon>Ecdysozoa</taxon>
        <taxon>Nematoda</taxon>
        <taxon>Chromadorea</taxon>
        <taxon>Rhabditida</taxon>
        <taxon>Tylenchina</taxon>
        <taxon>Tylenchomorpha</taxon>
        <taxon>Tylenchoidea</taxon>
        <taxon>Heteroderidae</taxon>
        <taxon>Heteroderinae</taxon>
        <taxon>Globodera</taxon>
    </lineage>
</organism>
<evidence type="ECO:0000313" key="16">
    <source>
        <dbReference type="WBParaSite" id="Gr19_v10_g9190.t1"/>
    </source>
</evidence>
<dbReference type="InterPro" id="IPR033113">
    <property type="entry name" value="PLA2_histidine"/>
</dbReference>
<proteinExistence type="inferred from homology"/>
<dbReference type="GO" id="GO:0006644">
    <property type="term" value="P:phospholipid metabolic process"/>
    <property type="evidence" value="ECO:0007669"/>
    <property type="project" value="InterPro"/>
</dbReference>
<dbReference type="GO" id="GO:0050482">
    <property type="term" value="P:arachidonate secretion"/>
    <property type="evidence" value="ECO:0007669"/>
    <property type="project" value="InterPro"/>
</dbReference>
<dbReference type="PANTHER" id="PTHR11716:SF47">
    <property type="entry name" value="PHOSPHOLIPASE A2-ALPHA"/>
    <property type="match status" value="1"/>
</dbReference>
<feature type="disulfide bond" evidence="12">
    <location>
        <begin position="43"/>
        <end position="108"/>
    </location>
</feature>
<keyword evidence="4" id="KW-0964">Secreted</keyword>
<feature type="domain" description="Phospholipase A2-like central" evidence="14">
    <location>
        <begin position="1"/>
        <end position="136"/>
    </location>
</feature>
<comment type="cofactor">
    <cofactor evidence="1">
        <name>Ca(2+)</name>
        <dbReference type="ChEBI" id="CHEBI:29108"/>
    </cofactor>
</comment>
<reference evidence="16" key="1">
    <citation type="submission" date="2022-11" db="UniProtKB">
        <authorList>
            <consortium name="WormBaseParasite"/>
        </authorList>
    </citation>
    <scope>IDENTIFICATION</scope>
</reference>
<evidence type="ECO:0000256" key="9">
    <source>
        <dbReference type="ARBA" id="ARBA00023098"/>
    </source>
</evidence>
<dbReference type="SMART" id="SM00085">
    <property type="entry name" value="PA2c"/>
    <property type="match status" value="1"/>
</dbReference>
<feature type="disulfide bond" evidence="12">
    <location>
        <begin position="94"/>
        <end position="106"/>
    </location>
</feature>
<evidence type="ECO:0000256" key="7">
    <source>
        <dbReference type="ARBA" id="ARBA00022837"/>
    </source>
</evidence>
<evidence type="ECO:0000313" key="15">
    <source>
        <dbReference type="Proteomes" id="UP000887572"/>
    </source>
</evidence>
<dbReference type="PROSITE" id="PS00118">
    <property type="entry name" value="PA2_HIS"/>
    <property type="match status" value="1"/>
</dbReference>
<evidence type="ECO:0000256" key="3">
    <source>
        <dbReference type="ARBA" id="ARBA00013278"/>
    </source>
</evidence>
<dbReference type="WBParaSite" id="Gr19_v10_g9190.t1">
    <property type="protein sequence ID" value="Gr19_v10_g9190.t1"/>
    <property type="gene ID" value="Gr19_v10_g9190"/>
</dbReference>
<dbReference type="GO" id="GO:0016042">
    <property type="term" value="P:lipid catabolic process"/>
    <property type="evidence" value="ECO:0007669"/>
    <property type="project" value="UniProtKB-KW"/>
</dbReference>
<evidence type="ECO:0000256" key="13">
    <source>
        <dbReference type="RuleBase" id="RU003654"/>
    </source>
</evidence>